<dbReference type="AlphaFoldDB" id="A0A9Q4E554"/>
<name>A0A9Q4E554_BACSC</name>
<protein>
    <submittedName>
        <fullName evidence="2">Transposase</fullName>
    </submittedName>
</protein>
<dbReference type="Proteomes" id="UP001078573">
    <property type="component" value="Unassembled WGS sequence"/>
</dbReference>
<organism evidence="2 3">
    <name type="scientific">Bacillus spizizenii</name>
    <name type="common">Bacillus subtilis subsp. spizizenii</name>
    <dbReference type="NCBI Taxonomy" id="96241"/>
    <lineage>
        <taxon>Bacteria</taxon>
        <taxon>Bacillati</taxon>
        <taxon>Bacillota</taxon>
        <taxon>Bacilli</taxon>
        <taxon>Bacillales</taxon>
        <taxon>Bacillaceae</taxon>
        <taxon>Bacillus</taxon>
    </lineage>
</organism>
<proteinExistence type="predicted"/>
<reference evidence="2" key="1">
    <citation type="submission" date="2022-02" db="EMBL/GenBank/DDBJ databases">
        <title>Crop Bioprotection Bacillus Genome Sequencing.</title>
        <authorList>
            <person name="Dunlap C."/>
        </authorList>
    </citation>
    <scope>NUCLEOTIDE SEQUENCE</scope>
    <source>
        <strain evidence="2">WR1O2A-53</strain>
    </source>
</reference>
<sequence>MLDTKERLYQFYNLVETSGLKEFHKAIETFHNCRKKLNSFAFVLHNAYVGRINNQTKVIKHNAFGFGRFDRFQDRVLLHHQYKHINLRVS</sequence>
<gene>
    <name evidence="2" type="ORF">MOC89_04500</name>
</gene>
<evidence type="ECO:0000313" key="2">
    <source>
        <dbReference type="EMBL" id="MCY8456154.1"/>
    </source>
</evidence>
<dbReference type="Pfam" id="PF01610">
    <property type="entry name" value="DDE_Tnp_ISL3"/>
    <property type="match status" value="1"/>
</dbReference>
<feature type="domain" description="Transposase IS204/IS1001/IS1096/IS1165 DDE" evidence="1">
    <location>
        <begin position="5"/>
        <end position="75"/>
    </location>
</feature>
<dbReference type="EMBL" id="JALAPQ010000004">
    <property type="protein sequence ID" value="MCY8456154.1"/>
    <property type="molecule type" value="Genomic_DNA"/>
</dbReference>
<evidence type="ECO:0000313" key="3">
    <source>
        <dbReference type="Proteomes" id="UP001078573"/>
    </source>
</evidence>
<evidence type="ECO:0000259" key="1">
    <source>
        <dbReference type="Pfam" id="PF01610"/>
    </source>
</evidence>
<accession>A0A9Q4E554</accession>
<comment type="caution">
    <text evidence="2">The sequence shown here is derived from an EMBL/GenBank/DDBJ whole genome shotgun (WGS) entry which is preliminary data.</text>
</comment>
<dbReference type="InterPro" id="IPR002560">
    <property type="entry name" value="Transposase_DDE"/>
</dbReference>